<name>A0A9Q1E9I0_SYNKA</name>
<sequence length="85" mass="9628">MLRHKQIQLADHGGYRRGDNPMKGPGKCGEHLLSFSLRHILRCVTSQALSQPWSIIGRLQWNRRPGPKSQSALPRDDNTTWIAAN</sequence>
<evidence type="ECO:0000313" key="2">
    <source>
        <dbReference type="EMBL" id="KAJ8334713.1"/>
    </source>
</evidence>
<keyword evidence="3" id="KW-1185">Reference proteome</keyword>
<proteinExistence type="predicted"/>
<feature type="region of interest" description="Disordered" evidence="1">
    <location>
        <begin position="1"/>
        <end position="23"/>
    </location>
</feature>
<evidence type="ECO:0000313" key="3">
    <source>
        <dbReference type="Proteomes" id="UP001152622"/>
    </source>
</evidence>
<accession>A0A9Q1E9I0</accession>
<protein>
    <submittedName>
        <fullName evidence="2">Uncharacterized protein</fullName>
    </submittedName>
</protein>
<dbReference type="EMBL" id="JAINUF010000021">
    <property type="protein sequence ID" value="KAJ8334713.1"/>
    <property type="molecule type" value="Genomic_DNA"/>
</dbReference>
<evidence type="ECO:0000256" key="1">
    <source>
        <dbReference type="SAM" id="MobiDB-lite"/>
    </source>
</evidence>
<dbReference type="Proteomes" id="UP001152622">
    <property type="component" value="Chromosome 21"/>
</dbReference>
<reference evidence="2" key="1">
    <citation type="journal article" date="2023" name="Science">
        <title>Genome structures resolve the early diversification of teleost fishes.</title>
        <authorList>
            <person name="Parey E."/>
            <person name="Louis A."/>
            <person name="Montfort J."/>
            <person name="Bouchez O."/>
            <person name="Roques C."/>
            <person name="Iampietro C."/>
            <person name="Lluch J."/>
            <person name="Castinel A."/>
            <person name="Donnadieu C."/>
            <person name="Desvignes T."/>
            <person name="Floi Bucao C."/>
            <person name="Jouanno E."/>
            <person name="Wen M."/>
            <person name="Mejri S."/>
            <person name="Dirks R."/>
            <person name="Jansen H."/>
            <person name="Henkel C."/>
            <person name="Chen W.J."/>
            <person name="Zahm M."/>
            <person name="Cabau C."/>
            <person name="Klopp C."/>
            <person name="Thompson A.W."/>
            <person name="Robinson-Rechavi M."/>
            <person name="Braasch I."/>
            <person name="Lecointre G."/>
            <person name="Bobe J."/>
            <person name="Postlethwait J.H."/>
            <person name="Berthelot C."/>
            <person name="Roest Crollius H."/>
            <person name="Guiguen Y."/>
        </authorList>
    </citation>
    <scope>NUCLEOTIDE SEQUENCE</scope>
    <source>
        <strain evidence="2">WJC10195</strain>
    </source>
</reference>
<feature type="region of interest" description="Disordered" evidence="1">
    <location>
        <begin position="64"/>
        <end position="85"/>
    </location>
</feature>
<organism evidence="2 3">
    <name type="scientific">Synaphobranchus kaupii</name>
    <name type="common">Kaup's arrowtooth eel</name>
    <dbReference type="NCBI Taxonomy" id="118154"/>
    <lineage>
        <taxon>Eukaryota</taxon>
        <taxon>Metazoa</taxon>
        <taxon>Chordata</taxon>
        <taxon>Craniata</taxon>
        <taxon>Vertebrata</taxon>
        <taxon>Euteleostomi</taxon>
        <taxon>Actinopterygii</taxon>
        <taxon>Neopterygii</taxon>
        <taxon>Teleostei</taxon>
        <taxon>Anguilliformes</taxon>
        <taxon>Synaphobranchidae</taxon>
        <taxon>Synaphobranchus</taxon>
    </lineage>
</organism>
<comment type="caution">
    <text evidence="2">The sequence shown here is derived from an EMBL/GenBank/DDBJ whole genome shotgun (WGS) entry which is preliminary data.</text>
</comment>
<gene>
    <name evidence="2" type="ORF">SKAU_G00403520</name>
</gene>
<dbReference type="AlphaFoldDB" id="A0A9Q1E9I0"/>